<evidence type="ECO:0000313" key="3">
    <source>
        <dbReference type="EMBL" id="BAM47126.1"/>
    </source>
</evidence>
<gene>
    <name evidence="3" type="ordered locus">AXY_09940</name>
</gene>
<feature type="transmembrane region" description="Helical" evidence="1">
    <location>
        <begin position="59"/>
        <end position="78"/>
    </location>
</feature>
<feature type="domain" description="LiaI-LiaF-like transmembrane region" evidence="2">
    <location>
        <begin position="8"/>
        <end position="47"/>
    </location>
</feature>
<dbReference type="HOGENOM" id="CLU_115728_0_0_9"/>
<feature type="transmembrane region" description="Helical" evidence="1">
    <location>
        <begin position="107"/>
        <end position="124"/>
    </location>
</feature>
<protein>
    <recommendedName>
        <fullName evidence="2">LiaI-LiaF-like transmembrane region domain-containing protein</fullName>
    </recommendedName>
</protein>
<name>K0J3J8_AMPXN</name>
<dbReference type="OrthoDB" id="2989824at2"/>
<feature type="transmembrane region" description="Helical" evidence="1">
    <location>
        <begin position="7"/>
        <end position="26"/>
    </location>
</feature>
<evidence type="ECO:0000256" key="1">
    <source>
        <dbReference type="SAM" id="Phobius"/>
    </source>
</evidence>
<reference evidence="3 4" key="1">
    <citation type="submission" date="2011-01" db="EMBL/GenBank/DDBJ databases">
        <title>Whole genome sequence of Amphibacillus xylinus NBRC 15112.</title>
        <authorList>
            <person name="Nakazawa H."/>
            <person name="Katano Y."/>
            <person name="Nakamura S."/>
            <person name="Sasagawa M."/>
            <person name="Fukada J."/>
            <person name="Arai T."/>
            <person name="Sasakura N."/>
            <person name="Mochizuki D."/>
            <person name="Hosoyama A."/>
            <person name="Harada K."/>
            <person name="Horikawa H."/>
            <person name="Kato Y."/>
            <person name="Harada T."/>
            <person name="Sasaki K."/>
            <person name="Sekiguchi M."/>
            <person name="Hodoyama M."/>
            <person name="Nishiko R."/>
            <person name="Narita H."/>
            <person name="Hanamaki A."/>
            <person name="Hata C."/>
            <person name="Konno Y."/>
            <person name="Niimura Y."/>
            <person name="Yamazaki S."/>
            <person name="Fujita N."/>
        </authorList>
    </citation>
    <scope>NUCLEOTIDE SEQUENCE [LARGE SCALE GENOMIC DNA]</scope>
    <source>
        <strain evidence="4">ATCC 51415 / DSM 6626 / JCM 7361 / LMG 17667 / NBRC 15112 / Ep01</strain>
    </source>
</reference>
<dbReference type="Pfam" id="PF18917">
    <property type="entry name" value="LiaI-LiaF-like_TM1"/>
    <property type="match status" value="1"/>
</dbReference>
<dbReference type="AlphaFoldDB" id="K0J3J8"/>
<dbReference type="InterPro" id="IPR043726">
    <property type="entry name" value="LiaI-LiaF-like_TM1"/>
</dbReference>
<dbReference type="Proteomes" id="UP000006294">
    <property type="component" value="Chromosome"/>
</dbReference>
<accession>K0J3J8</accession>
<dbReference type="EMBL" id="AP012050">
    <property type="protein sequence ID" value="BAM47126.1"/>
    <property type="molecule type" value="Genomic_DNA"/>
</dbReference>
<keyword evidence="1" id="KW-0812">Transmembrane</keyword>
<keyword evidence="1" id="KW-0472">Membrane</keyword>
<organism evidence="3 4">
    <name type="scientific">Amphibacillus xylanus (strain ATCC 51415 / DSM 6626 / JCM 7361 / LMG 17667 / NBRC 15112 / Ep01)</name>
    <dbReference type="NCBI Taxonomy" id="698758"/>
    <lineage>
        <taxon>Bacteria</taxon>
        <taxon>Bacillati</taxon>
        <taxon>Bacillota</taxon>
        <taxon>Bacilli</taxon>
        <taxon>Bacillales</taxon>
        <taxon>Bacillaceae</taxon>
        <taxon>Amphibacillus</taxon>
    </lineage>
</organism>
<feature type="transmembrane region" description="Helical" evidence="1">
    <location>
        <begin position="32"/>
        <end position="52"/>
    </location>
</feature>
<dbReference type="eggNOG" id="ENOG502ZXI9">
    <property type="taxonomic scope" value="Bacteria"/>
</dbReference>
<feature type="transmembrane region" description="Helical" evidence="1">
    <location>
        <begin position="84"/>
        <end position="100"/>
    </location>
</feature>
<dbReference type="RefSeq" id="WP_015009731.1">
    <property type="nucleotide sequence ID" value="NC_018704.1"/>
</dbReference>
<dbReference type="STRING" id="698758.AXY_09940"/>
<dbReference type="KEGG" id="axl:AXY_09940"/>
<evidence type="ECO:0000313" key="4">
    <source>
        <dbReference type="Proteomes" id="UP000006294"/>
    </source>
</evidence>
<feature type="transmembrane region" description="Helical" evidence="1">
    <location>
        <begin position="136"/>
        <end position="157"/>
    </location>
</feature>
<proteinExistence type="predicted"/>
<evidence type="ECO:0000259" key="2">
    <source>
        <dbReference type="Pfam" id="PF18917"/>
    </source>
</evidence>
<keyword evidence="4" id="KW-1185">Reference proteome</keyword>
<sequence>MRKQNSMVAYLLIGIGFYYLLEQLSIPFLEPLTTWPSLLIIFGISLLIHSYLKRDYDKLFPSILALGFGIHYHALTLYPNWLDHWSVYAVILGIAFLLRYQKTKTGLYPGLFLLLIGLFMIISLTNNPFSDSVDVLIKVLEDYWPVGLIVFGVYLLFKKR</sequence>
<keyword evidence="1" id="KW-1133">Transmembrane helix</keyword>